<feature type="domain" description="EamA" evidence="7">
    <location>
        <begin position="12"/>
        <end position="143"/>
    </location>
</feature>
<feature type="transmembrane region" description="Helical" evidence="6">
    <location>
        <begin position="280"/>
        <end position="298"/>
    </location>
</feature>
<proteinExistence type="inferred from homology"/>
<comment type="similarity">
    <text evidence="2">Belongs to the EamA transporter family.</text>
</comment>
<feature type="transmembrane region" description="Helical" evidence="6">
    <location>
        <begin position="72"/>
        <end position="90"/>
    </location>
</feature>
<evidence type="ECO:0000256" key="5">
    <source>
        <dbReference type="ARBA" id="ARBA00023136"/>
    </source>
</evidence>
<feature type="transmembrane region" description="Helical" evidence="6">
    <location>
        <begin position="96"/>
        <end position="115"/>
    </location>
</feature>
<keyword evidence="9" id="KW-1185">Reference proteome</keyword>
<protein>
    <submittedName>
        <fullName evidence="8">Drug/metabolite transporter (DMT)-like permease</fullName>
    </submittedName>
</protein>
<comment type="caution">
    <text evidence="8">The sequence shown here is derived from an EMBL/GenBank/DDBJ whole genome shotgun (WGS) entry which is preliminary data.</text>
</comment>
<feature type="transmembrane region" description="Helical" evidence="6">
    <location>
        <begin position="127"/>
        <end position="147"/>
    </location>
</feature>
<keyword evidence="5 6" id="KW-0472">Membrane</keyword>
<dbReference type="SUPFAM" id="SSF103481">
    <property type="entry name" value="Multidrug resistance efflux transporter EmrE"/>
    <property type="match status" value="2"/>
</dbReference>
<evidence type="ECO:0000256" key="6">
    <source>
        <dbReference type="SAM" id="Phobius"/>
    </source>
</evidence>
<keyword evidence="3 6" id="KW-0812">Transmembrane</keyword>
<evidence type="ECO:0000256" key="1">
    <source>
        <dbReference type="ARBA" id="ARBA00004141"/>
    </source>
</evidence>
<feature type="transmembrane region" description="Helical" evidence="6">
    <location>
        <begin position="159"/>
        <end position="179"/>
    </location>
</feature>
<reference evidence="8 9" key="1">
    <citation type="submission" date="2023-07" db="EMBL/GenBank/DDBJ databases">
        <title>Sorghum-associated microbial communities from plants grown in Nebraska, USA.</title>
        <authorList>
            <person name="Schachtman D."/>
        </authorList>
    </citation>
    <scope>NUCLEOTIDE SEQUENCE [LARGE SCALE GENOMIC DNA]</scope>
    <source>
        <strain evidence="8 9">3262</strain>
    </source>
</reference>
<evidence type="ECO:0000256" key="3">
    <source>
        <dbReference type="ARBA" id="ARBA00022692"/>
    </source>
</evidence>
<evidence type="ECO:0000259" key="7">
    <source>
        <dbReference type="Pfam" id="PF00892"/>
    </source>
</evidence>
<dbReference type="RefSeq" id="WP_310101592.1">
    <property type="nucleotide sequence ID" value="NZ_JAVDUU010000004.1"/>
</dbReference>
<evidence type="ECO:0000256" key="4">
    <source>
        <dbReference type="ARBA" id="ARBA00022989"/>
    </source>
</evidence>
<feature type="transmembrane region" description="Helical" evidence="6">
    <location>
        <begin position="12"/>
        <end position="34"/>
    </location>
</feature>
<dbReference type="PANTHER" id="PTHR32322:SF2">
    <property type="entry name" value="EAMA DOMAIN-CONTAINING PROTEIN"/>
    <property type="match status" value="1"/>
</dbReference>
<dbReference type="PANTHER" id="PTHR32322">
    <property type="entry name" value="INNER MEMBRANE TRANSPORTER"/>
    <property type="match status" value="1"/>
</dbReference>
<dbReference type="InterPro" id="IPR037185">
    <property type="entry name" value="EmrE-like"/>
</dbReference>
<keyword evidence="4 6" id="KW-1133">Transmembrane helix</keyword>
<accession>A0ABU1THD6</accession>
<dbReference type="InterPro" id="IPR050638">
    <property type="entry name" value="AA-Vitamin_Transporters"/>
</dbReference>
<feature type="transmembrane region" description="Helical" evidence="6">
    <location>
        <begin position="221"/>
        <end position="243"/>
    </location>
</feature>
<feature type="transmembrane region" description="Helical" evidence="6">
    <location>
        <begin position="255"/>
        <end position="274"/>
    </location>
</feature>
<organism evidence="8 9">
    <name type="scientific">Mucilaginibacter pocheonensis</name>
    <dbReference type="NCBI Taxonomy" id="398050"/>
    <lineage>
        <taxon>Bacteria</taxon>
        <taxon>Pseudomonadati</taxon>
        <taxon>Bacteroidota</taxon>
        <taxon>Sphingobacteriia</taxon>
        <taxon>Sphingobacteriales</taxon>
        <taxon>Sphingobacteriaceae</taxon>
        <taxon>Mucilaginibacter</taxon>
    </lineage>
</organism>
<feature type="transmembrane region" description="Helical" evidence="6">
    <location>
        <begin position="191"/>
        <end position="215"/>
    </location>
</feature>
<evidence type="ECO:0000313" key="8">
    <source>
        <dbReference type="EMBL" id="MDR6944788.1"/>
    </source>
</evidence>
<gene>
    <name evidence="8" type="ORF">J2W55_004648</name>
</gene>
<feature type="domain" description="EamA" evidence="7">
    <location>
        <begin position="160"/>
        <end position="298"/>
    </location>
</feature>
<evidence type="ECO:0000256" key="2">
    <source>
        <dbReference type="ARBA" id="ARBA00007362"/>
    </source>
</evidence>
<name>A0ABU1THD6_9SPHI</name>
<feature type="transmembrane region" description="Helical" evidence="6">
    <location>
        <begin position="40"/>
        <end position="60"/>
    </location>
</feature>
<dbReference type="InterPro" id="IPR000620">
    <property type="entry name" value="EamA_dom"/>
</dbReference>
<evidence type="ECO:0000313" key="9">
    <source>
        <dbReference type="Proteomes" id="UP001247620"/>
    </source>
</evidence>
<comment type="subcellular location">
    <subcellularLocation>
        <location evidence="1">Membrane</location>
        <topology evidence="1">Multi-pass membrane protein</topology>
    </subcellularLocation>
</comment>
<sequence length="308" mass="33629">MNAIKRKPWLALLFAFISIYFVWGTTYLAIAYALKGFKPFTISAFRYLIAGIILSCWILFKKQGWPKGKDMRILIISGILMLSGGSGLVVVGEQYISSGFAAVIVATEPLFFVLFDHRRWTIYFSNRWIIAGLVIGFAGIAVFAYFAPAGSNPTHKHPILGVLITLLSAMSWVVGGLYANHNLSTRSGNTVNSAVQLLAAGLFSALIAGCTGEWFTFSVKAIPAGAWGGLLYLIVMGSLVAYISFNWLITVLPPAIVSTHTYVNPIVAILMGWLLVREPIAHMQIIALIIVLTGVVITQMNKQKVVNN</sequence>
<dbReference type="EMBL" id="JAVDUU010000004">
    <property type="protein sequence ID" value="MDR6944788.1"/>
    <property type="molecule type" value="Genomic_DNA"/>
</dbReference>
<dbReference type="Pfam" id="PF00892">
    <property type="entry name" value="EamA"/>
    <property type="match status" value="2"/>
</dbReference>
<dbReference type="Proteomes" id="UP001247620">
    <property type="component" value="Unassembled WGS sequence"/>
</dbReference>